<dbReference type="GO" id="GO:0008009">
    <property type="term" value="F:chemokine activity"/>
    <property type="evidence" value="ECO:0007669"/>
    <property type="project" value="InterPro"/>
</dbReference>
<dbReference type="InterPro" id="IPR036048">
    <property type="entry name" value="Interleukin_8-like_sf"/>
</dbReference>
<dbReference type="AlphaFoldDB" id="A0A091PRD3"/>
<gene>
    <name evidence="3" type="ORF">N329_08205</name>
</gene>
<dbReference type="GO" id="GO:0006955">
    <property type="term" value="P:immune response"/>
    <property type="evidence" value="ECO:0007669"/>
    <property type="project" value="InterPro"/>
</dbReference>
<dbReference type="Proteomes" id="UP000054379">
    <property type="component" value="Unassembled WGS sequence"/>
</dbReference>
<sequence length="38" mass="4385">APAMPDKCCFKFQMRRIKRDNIVACYPTSPECPHEAVM</sequence>
<evidence type="ECO:0000313" key="3">
    <source>
        <dbReference type="EMBL" id="KFQ09833.1"/>
    </source>
</evidence>
<dbReference type="InterPro" id="IPR001811">
    <property type="entry name" value="Chemokine_IL8-like_dom"/>
</dbReference>
<keyword evidence="1" id="KW-0202">Cytokine</keyword>
<feature type="domain" description="Chemokine interleukin-8-like" evidence="2">
    <location>
        <begin position="7"/>
        <end position="37"/>
    </location>
</feature>
<dbReference type="GO" id="GO:0005615">
    <property type="term" value="C:extracellular space"/>
    <property type="evidence" value="ECO:0007669"/>
    <property type="project" value="UniProtKB-KW"/>
</dbReference>
<evidence type="ECO:0000259" key="2">
    <source>
        <dbReference type="Pfam" id="PF00048"/>
    </source>
</evidence>
<evidence type="ECO:0000313" key="4">
    <source>
        <dbReference type="Proteomes" id="UP000054379"/>
    </source>
</evidence>
<name>A0A091PRD3_HALAL</name>
<dbReference type="EMBL" id="KK663710">
    <property type="protein sequence ID" value="KFQ09833.1"/>
    <property type="molecule type" value="Genomic_DNA"/>
</dbReference>
<protein>
    <recommendedName>
        <fullName evidence="2">Chemokine interleukin-8-like domain-containing protein</fullName>
    </recommendedName>
</protein>
<accession>A0A091PRD3</accession>
<dbReference type="Pfam" id="PF00048">
    <property type="entry name" value="IL8"/>
    <property type="match status" value="1"/>
</dbReference>
<dbReference type="Gene3D" id="2.40.50.40">
    <property type="match status" value="1"/>
</dbReference>
<evidence type="ECO:0000256" key="1">
    <source>
        <dbReference type="ARBA" id="ARBA00022514"/>
    </source>
</evidence>
<feature type="non-terminal residue" evidence="3">
    <location>
        <position position="38"/>
    </location>
</feature>
<dbReference type="SUPFAM" id="SSF54117">
    <property type="entry name" value="Interleukin 8-like chemokines"/>
    <property type="match status" value="1"/>
</dbReference>
<proteinExistence type="predicted"/>
<organism evidence="3 4">
    <name type="scientific">Haliaeetus albicilla</name>
    <name type="common">White-tailed sea-eagle</name>
    <name type="synonym">Falco albicilla</name>
    <dbReference type="NCBI Taxonomy" id="8969"/>
    <lineage>
        <taxon>Eukaryota</taxon>
        <taxon>Metazoa</taxon>
        <taxon>Chordata</taxon>
        <taxon>Craniata</taxon>
        <taxon>Vertebrata</taxon>
        <taxon>Euteleostomi</taxon>
        <taxon>Archelosauria</taxon>
        <taxon>Archosauria</taxon>
        <taxon>Dinosauria</taxon>
        <taxon>Saurischia</taxon>
        <taxon>Theropoda</taxon>
        <taxon>Coelurosauria</taxon>
        <taxon>Aves</taxon>
        <taxon>Neognathae</taxon>
        <taxon>Neoaves</taxon>
        <taxon>Telluraves</taxon>
        <taxon>Accipitrimorphae</taxon>
        <taxon>Accipitriformes</taxon>
        <taxon>Accipitridae</taxon>
        <taxon>Accipitrinae</taxon>
        <taxon>Haliaeetus</taxon>
    </lineage>
</organism>
<reference evidence="3 4" key="1">
    <citation type="submission" date="2014-04" db="EMBL/GenBank/DDBJ databases">
        <title>Genome evolution of avian class.</title>
        <authorList>
            <person name="Zhang G."/>
            <person name="Li C."/>
        </authorList>
    </citation>
    <scope>NUCLEOTIDE SEQUENCE [LARGE SCALE GENOMIC DNA]</scope>
    <source>
        <strain evidence="3">BGI_N329</strain>
    </source>
</reference>
<feature type="non-terminal residue" evidence="3">
    <location>
        <position position="1"/>
    </location>
</feature>